<dbReference type="AlphaFoldDB" id="A0A0V8A0K3"/>
<evidence type="ECO:0000313" key="2">
    <source>
        <dbReference type="Proteomes" id="UP000053372"/>
    </source>
</evidence>
<gene>
    <name evidence="1" type="ORF">BC008_44700</name>
</gene>
<evidence type="ECO:0000313" key="1">
    <source>
        <dbReference type="EMBL" id="KST70306.1"/>
    </source>
</evidence>
<organism evidence="1 2">
    <name type="scientific">Mastigocoleus testarum BC008</name>
    <dbReference type="NCBI Taxonomy" id="371196"/>
    <lineage>
        <taxon>Bacteria</taxon>
        <taxon>Bacillati</taxon>
        <taxon>Cyanobacteriota</taxon>
        <taxon>Cyanophyceae</taxon>
        <taxon>Nostocales</taxon>
        <taxon>Hapalosiphonaceae</taxon>
        <taxon>Mastigocoleus</taxon>
    </lineage>
</organism>
<accession>A0A0V8A0K3</accession>
<protein>
    <submittedName>
        <fullName evidence="1">Uncharacterized protein</fullName>
    </submittedName>
</protein>
<name>A0A0V8A0K3_9CYAN</name>
<dbReference type="Proteomes" id="UP000053372">
    <property type="component" value="Unassembled WGS sequence"/>
</dbReference>
<proteinExistence type="predicted"/>
<comment type="caution">
    <text evidence="1">The sequence shown here is derived from an EMBL/GenBank/DDBJ whole genome shotgun (WGS) entry which is preliminary data.</text>
</comment>
<keyword evidence="2" id="KW-1185">Reference proteome</keyword>
<sequence>MKISDILILRNRKEINFLIDYYALHKLPAFIKFEIDFECEYTLVQPMETVLMVANDPYPLVEYFGSEKVMFERILQPLTLVEQLSSRRDEFKQALRAANSGSAVIAIEYWNSSKTCMLQDPILVESPQNRRCC</sequence>
<dbReference type="EMBL" id="LMTZ01000001">
    <property type="protein sequence ID" value="KST70306.1"/>
    <property type="molecule type" value="Genomic_DNA"/>
</dbReference>
<reference evidence="1 2" key="1">
    <citation type="journal article" date="2015" name="Genome Announc.">
        <title>Draft Genome of the Euendolithic (true boring) Cyanobacterium Mastigocoleus testarum strain BC008.</title>
        <authorList>
            <person name="Guida B.S."/>
            <person name="Garcia-Pichel F."/>
        </authorList>
    </citation>
    <scope>NUCLEOTIDE SEQUENCE [LARGE SCALE GENOMIC DNA]</scope>
    <source>
        <strain evidence="1 2">BC008</strain>
    </source>
</reference>